<evidence type="ECO:0000256" key="1">
    <source>
        <dbReference type="ARBA" id="ARBA00004123"/>
    </source>
</evidence>
<name>A0ABM4DBC8_HYDVU</name>
<dbReference type="InterPro" id="IPR012337">
    <property type="entry name" value="RNaseH-like_sf"/>
</dbReference>
<dbReference type="Proteomes" id="UP001652625">
    <property type="component" value="Chromosome 13"/>
</dbReference>
<evidence type="ECO:0000256" key="5">
    <source>
        <dbReference type="ARBA" id="ARBA00023242"/>
    </source>
</evidence>
<sequence>MQIKIADSQKKAETVALSNAKPGATAATSKAMVQYTIPEQVARMKIWDINNSSSIRIHRAIAKMIITDMEPIQVVQKTGFVELMRVLERRYTVPSRKYFSERLIPEINDEVCAQLLVILDPATSPFLSFTTDTWTSGNTVQSFMGLTAHWLTEHFENMSFVLDCKPFIGHHTAPALMTAFQQMLDKWNIDIGRCHVVLRDNAANISKCFSDANIDSLGCFAHTIQLYVHNGLLNQRAVSDIISIAKKLVSHFRHSSSATGRFRELQAELCLPDHQLIQDVTTRWNSTFYMLRRLCEQRRALTVYCSEVDGTYCPTAYQWSVAENVVCVLAPFEEATCEVSYETAHISLVIPIVTALRNLLKNDGNDTGVKTMKSTLLKSLDERFKGIEEKPLYTVATLVDPRFKTKFFSSQATLTAAKAAVLLAFNKVTVQRVSMQDESQSEHAKQQINKIEEVPAKKIRLDNSSTSSSLLWRCIDEIVQSTSAPEQQLPTSIKTQLSQYLAEPEINRLADPLQWWSKNMQRLPALATVARIYLGAPPTSVPSERLFSVAGEVFNDHRSSLLTHNAACLIFLKYNSKLIKD</sequence>
<comment type="subcellular location">
    <subcellularLocation>
        <location evidence="1">Nucleus</location>
    </subcellularLocation>
</comment>
<evidence type="ECO:0000256" key="4">
    <source>
        <dbReference type="ARBA" id="ARBA00022833"/>
    </source>
</evidence>
<evidence type="ECO:0000313" key="7">
    <source>
        <dbReference type="Proteomes" id="UP001652625"/>
    </source>
</evidence>
<dbReference type="PANTHER" id="PTHR46481:SF10">
    <property type="entry name" value="ZINC FINGER BED DOMAIN-CONTAINING PROTEIN 39"/>
    <property type="match status" value="1"/>
</dbReference>
<keyword evidence="2" id="KW-0479">Metal-binding</keyword>
<keyword evidence="7" id="KW-1185">Reference proteome</keyword>
<dbReference type="SUPFAM" id="SSF53098">
    <property type="entry name" value="Ribonuclease H-like"/>
    <property type="match status" value="1"/>
</dbReference>
<dbReference type="PANTHER" id="PTHR46481">
    <property type="entry name" value="ZINC FINGER BED DOMAIN-CONTAINING PROTEIN 4"/>
    <property type="match status" value="1"/>
</dbReference>
<keyword evidence="3" id="KW-0863">Zinc-finger</keyword>
<keyword evidence="5" id="KW-0539">Nucleus</keyword>
<evidence type="ECO:0000259" key="6">
    <source>
        <dbReference type="Pfam" id="PF05699"/>
    </source>
</evidence>
<dbReference type="GeneID" id="136089541"/>
<dbReference type="SUPFAM" id="SSF140996">
    <property type="entry name" value="Hermes dimerisation domain"/>
    <property type="match status" value="1"/>
</dbReference>
<evidence type="ECO:0000256" key="2">
    <source>
        <dbReference type="ARBA" id="ARBA00022723"/>
    </source>
</evidence>
<gene>
    <name evidence="8" type="primary">LOC136089541</name>
</gene>
<reference evidence="8" key="1">
    <citation type="submission" date="2025-08" db="UniProtKB">
        <authorList>
            <consortium name="RefSeq"/>
        </authorList>
    </citation>
    <scope>IDENTIFICATION</scope>
</reference>
<accession>A0ABM4DBC8</accession>
<protein>
    <submittedName>
        <fullName evidence="8">Zinc finger BED domain-containing protein 4-like</fullName>
    </submittedName>
</protein>
<evidence type="ECO:0000256" key="3">
    <source>
        <dbReference type="ARBA" id="ARBA00022771"/>
    </source>
</evidence>
<evidence type="ECO:0000313" key="8">
    <source>
        <dbReference type="RefSeq" id="XP_065671665.1"/>
    </source>
</evidence>
<dbReference type="InterPro" id="IPR008906">
    <property type="entry name" value="HATC_C_dom"/>
</dbReference>
<feature type="domain" description="HAT C-terminal dimerisation" evidence="6">
    <location>
        <begin position="497"/>
        <end position="575"/>
    </location>
</feature>
<dbReference type="RefSeq" id="XP_065671665.1">
    <property type="nucleotide sequence ID" value="XM_065815593.1"/>
</dbReference>
<dbReference type="InterPro" id="IPR052035">
    <property type="entry name" value="ZnF_BED_domain_contain"/>
</dbReference>
<organism evidence="7 8">
    <name type="scientific">Hydra vulgaris</name>
    <name type="common">Hydra</name>
    <name type="synonym">Hydra attenuata</name>
    <dbReference type="NCBI Taxonomy" id="6087"/>
    <lineage>
        <taxon>Eukaryota</taxon>
        <taxon>Metazoa</taxon>
        <taxon>Cnidaria</taxon>
        <taxon>Hydrozoa</taxon>
        <taxon>Hydroidolina</taxon>
        <taxon>Anthoathecata</taxon>
        <taxon>Aplanulata</taxon>
        <taxon>Hydridae</taxon>
        <taxon>Hydra</taxon>
    </lineage>
</organism>
<keyword evidence="4" id="KW-0862">Zinc</keyword>
<dbReference type="Pfam" id="PF05699">
    <property type="entry name" value="Dimer_Tnp_hAT"/>
    <property type="match status" value="1"/>
</dbReference>
<proteinExistence type="predicted"/>